<dbReference type="RefSeq" id="WP_252113823.1">
    <property type="nucleotide sequence ID" value="NZ_JAMSHT010000001.1"/>
</dbReference>
<feature type="region of interest" description="Disordered" evidence="1">
    <location>
        <begin position="124"/>
        <end position="158"/>
    </location>
</feature>
<proteinExistence type="predicted"/>
<organism evidence="3 4">
    <name type="scientific">Sphingomicrobium sediminis</name>
    <dbReference type="NCBI Taxonomy" id="2950949"/>
    <lineage>
        <taxon>Bacteria</taxon>
        <taxon>Pseudomonadati</taxon>
        <taxon>Pseudomonadota</taxon>
        <taxon>Alphaproteobacteria</taxon>
        <taxon>Sphingomonadales</taxon>
        <taxon>Sphingomonadaceae</taxon>
        <taxon>Sphingomicrobium</taxon>
    </lineage>
</organism>
<feature type="compositionally biased region" description="Basic and acidic residues" evidence="1">
    <location>
        <begin position="125"/>
        <end position="146"/>
    </location>
</feature>
<dbReference type="Proteomes" id="UP001155128">
    <property type="component" value="Unassembled WGS sequence"/>
</dbReference>
<sequence>MKTVATRTLALGAIALVAVPAPAIADPARQLVDINGMYAGPGERALRDRGFAFVSHERNSRGYDYSYWWDEDDDDCVRVEEYDGRVQSISDASDQDCGHHLSSGVETALGVAAGAAILGAIFGSKGHDDDRDENQRNSDREYDRGYTDGLHNASYHNRRGTDEYASGYRAGVTQRNANLRHHDRRGGYSDYADWRDLVGARATAIDQLNNRGFEQVDNFVSGNARYSIWWREGSRQCLQVITADGRLENITDIRTHPRCR</sequence>
<feature type="signal peptide" evidence="2">
    <location>
        <begin position="1"/>
        <end position="25"/>
    </location>
</feature>
<dbReference type="EMBL" id="JAMSHT010000001">
    <property type="protein sequence ID" value="MCM8557616.1"/>
    <property type="molecule type" value="Genomic_DNA"/>
</dbReference>
<comment type="caution">
    <text evidence="3">The sequence shown here is derived from an EMBL/GenBank/DDBJ whole genome shotgun (WGS) entry which is preliminary data.</text>
</comment>
<evidence type="ECO:0000313" key="3">
    <source>
        <dbReference type="EMBL" id="MCM8557616.1"/>
    </source>
</evidence>
<keyword evidence="4" id="KW-1185">Reference proteome</keyword>
<reference evidence="3" key="1">
    <citation type="submission" date="2022-06" db="EMBL/GenBank/DDBJ databases">
        <title>Sphingomicrobium sedimins sp. nov., a marine bacterium isolated from tidal flat.</title>
        <authorList>
            <person name="Kim C.-H."/>
            <person name="Yoo Y."/>
            <person name="Kim J.-J."/>
        </authorList>
    </citation>
    <scope>NUCLEOTIDE SEQUENCE</scope>
    <source>
        <strain evidence="3">GRR-S6-50</strain>
    </source>
</reference>
<feature type="chain" id="PRO_5040746231" description="PepSY domain-containing protein" evidence="2">
    <location>
        <begin position="26"/>
        <end position="260"/>
    </location>
</feature>
<protein>
    <recommendedName>
        <fullName evidence="5">PepSY domain-containing protein</fullName>
    </recommendedName>
</protein>
<evidence type="ECO:0008006" key="5">
    <source>
        <dbReference type="Google" id="ProtNLM"/>
    </source>
</evidence>
<evidence type="ECO:0000256" key="1">
    <source>
        <dbReference type="SAM" id="MobiDB-lite"/>
    </source>
</evidence>
<dbReference type="AlphaFoldDB" id="A0A9X2EHI8"/>
<gene>
    <name evidence="3" type="ORF">NDO55_07255</name>
</gene>
<evidence type="ECO:0000256" key="2">
    <source>
        <dbReference type="SAM" id="SignalP"/>
    </source>
</evidence>
<accession>A0A9X2EHI8</accession>
<name>A0A9X2EHI8_9SPHN</name>
<evidence type="ECO:0000313" key="4">
    <source>
        <dbReference type="Proteomes" id="UP001155128"/>
    </source>
</evidence>
<keyword evidence="2" id="KW-0732">Signal</keyword>